<dbReference type="SUPFAM" id="SSF52540">
    <property type="entry name" value="P-loop containing nucleoside triphosphate hydrolases"/>
    <property type="match status" value="1"/>
</dbReference>
<feature type="region of interest" description="Disordered" evidence="7">
    <location>
        <begin position="18"/>
        <end position="47"/>
    </location>
</feature>
<dbReference type="AlphaFoldDB" id="A0A251Y6X9"/>
<reference evidence="9 10" key="1">
    <citation type="submission" date="2016-08" db="EMBL/GenBank/DDBJ databases">
        <title>Genome sequence of Clavibacter michiganensis spp strain CFBP7494.</title>
        <authorList>
            <person name="Thapa S.P."/>
            <person name="Coaker G."/>
            <person name="Jacques M.-A."/>
        </authorList>
    </citation>
    <scope>NUCLEOTIDE SEQUENCE [LARGE SCALE GENOMIC DNA]</scope>
    <source>
        <strain evidence="9">CFBP7494</strain>
    </source>
</reference>
<dbReference type="Pfam" id="PF06414">
    <property type="entry name" value="Zeta_toxin"/>
    <property type="match status" value="1"/>
</dbReference>
<feature type="domain" description="Zeta toxin" evidence="8">
    <location>
        <begin position="140"/>
        <end position="242"/>
    </location>
</feature>
<dbReference type="InterPro" id="IPR027417">
    <property type="entry name" value="P-loop_NTPase"/>
</dbReference>
<dbReference type="EMBL" id="MDJW01000009">
    <property type="protein sequence ID" value="OUE20011.1"/>
    <property type="molecule type" value="Genomic_DNA"/>
</dbReference>
<dbReference type="RefSeq" id="WP_086521856.1">
    <property type="nucleotide sequence ID" value="NZ_MDJW01000009.1"/>
</dbReference>
<dbReference type="EC" id="2.7.1.176" evidence="2"/>
<feature type="region of interest" description="Disordered" evidence="7">
    <location>
        <begin position="294"/>
        <end position="338"/>
    </location>
</feature>
<comment type="caution">
    <text evidence="9">The sequence shown here is derived from an EMBL/GenBank/DDBJ whole genome shotgun (WGS) entry which is preliminary data.</text>
</comment>
<dbReference type="Gene3D" id="3.40.50.300">
    <property type="entry name" value="P-loop containing nucleotide triphosphate hydrolases"/>
    <property type="match status" value="1"/>
</dbReference>
<gene>
    <name evidence="9" type="ORF">BFL34_02159</name>
</gene>
<evidence type="ECO:0000256" key="5">
    <source>
        <dbReference type="ARBA" id="ARBA00032897"/>
    </source>
</evidence>
<evidence type="ECO:0000256" key="3">
    <source>
        <dbReference type="ARBA" id="ARBA00022741"/>
    </source>
</evidence>
<evidence type="ECO:0000256" key="4">
    <source>
        <dbReference type="ARBA" id="ARBA00022840"/>
    </source>
</evidence>
<evidence type="ECO:0000256" key="7">
    <source>
        <dbReference type="SAM" id="MobiDB-lite"/>
    </source>
</evidence>
<accession>A0A251Y6X9</accession>
<dbReference type="InterPro" id="IPR010488">
    <property type="entry name" value="Zeta_toxin_domain"/>
</dbReference>
<evidence type="ECO:0000313" key="10">
    <source>
        <dbReference type="Proteomes" id="UP000194837"/>
    </source>
</evidence>
<dbReference type="GO" id="GO:0016301">
    <property type="term" value="F:kinase activity"/>
    <property type="evidence" value="ECO:0007669"/>
    <property type="project" value="InterPro"/>
</dbReference>
<comment type="similarity">
    <text evidence="1">Belongs to the zeta toxin family.</text>
</comment>
<protein>
    <recommendedName>
        <fullName evidence="5">UDP-N-acetylglucosamine kinase</fullName>
        <ecNumber evidence="2">2.7.1.176</ecNumber>
    </recommendedName>
    <alternativeName>
        <fullName evidence="5">UDP-N-acetylglucosamine kinase</fullName>
    </alternativeName>
</protein>
<keyword evidence="3" id="KW-0547">Nucleotide-binding</keyword>
<evidence type="ECO:0000259" key="8">
    <source>
        <dbReference type="Pfam" id="PF06414"/>
    </source>
</evidence>
<dbReference type="GO" id="GO:0005524">
    <property type="term" value="F:ATP binding"/>
    <property type="evidence" value="ECO:0007669"/>
    <property type="project" value="UniProtKB-KW"/>
</dbReference>
<name>A0A251Y6X9_9MICO</name>
<evidence type="ECO:0000256" key="2">
    <source>
        <dbReference type="ARBA" id="ARBA00011963"/>
    </source>
</evidence>
<sequence>MSEVQEDDRLAALRALSSSGGLLNPDSPHASINNVDWWSDGDPTPQRQAVHKRLLGQERQAHPGVRQEKRALLLAGPPGAGKSTTHDGILGGDSARYRSIDPDRFKELLLAEAMADGSYEQKILPASLGPASGTSLPPMELASLVHEESSFLANQLRDQAIRDGDNVVIDTVLGSADKARSISAQLEAAGYDVQVVDVEVPFEVSEARIRQRWQDGNEAARRGEGLGGRWVPSDFARNVFDGPDGRSRPEANARMVAEESPAVSRYRVYRKTAEQERADPRAPATLVTDMTRTMRGGPLVPTRPGETMVPQSRPLPGITRAGRTAPGRAGPARVDRGR</sequence>
<organism evidence="9 10">
    <name type="scientific">Clavibacter michiganensis</name>
    <dbReference type="NCBI Taxonomy" id="28447"/>
    <lineage>
        <taxon>Bacteria</taxon>
        <taxon>Bacillati</taxon>
        <taxon>Actinomycetota</taxon>
        <taxon>Actinomycetes</taxon>
        <taxon>Micrococcales</taxon>
        <taxon>Microbacteriaceae</taxon>
        <taxon>Clavibacter</taxon>
    </lineage>
</organism>
<feature type="compositionally biased region" description="Low complexity" evidence="7">
    <location>
        <begin position="317"/>
        <end position="332"/>
    </location>
</feature>
<proteinExistence type="inferred from homology"/>
<keyword evidence="4" id="KW-0067">ATP-binding</keyword>
<evidence type="ECO:0000256" key="6">
    <source>
        <dbReference type="ARBA" id="ARBA00048178"/>
    </source>
</evidence>
<dbReference type="Proteomes" id="UP000194837">
    <property type="component" value="Unassembled WGS sequence"/>
</dbReference>
<evidence type="ECO:0000256" key="1">
    <source>
        <dbReference type="ARBA" id="ARBA00009104"/>
    </source>
</evidence>
<evidence type="ECO:0000313" key="9">
    <source>
        <dbReference type="EMBL" id="OUE20011.1"/>
    </source>
</evidence>
<comment type="catalytic activity">
    <reaction evidence="6">
        <text>UDP-N-acetyl-alpha-D-glucosamine + ATP = UDP-N-acetyl-alpha-D-glucosamine 3'-phosphate + ADP + H(+)</text>
        <dbReference type="Rhea" id="RHEA:32671"/>
        <dbReference type="ChEBI" id="CHEBI:15378"/>
        <dbReference type="ChEBI" id="CHEBI:30616"/>
        <dbReference type="ChEBI" id="CHEBI:57705"/>
        <dbReference type="ChEBI" id="CHEBI:64353"/>
        <dbReference type="ChEBI" id="CHEBI:456216"/>
        <dbReference type="EC" id="2.7.1.176"/>
    </reaction>
</comment>